<keyword evidence="1" id="KW-0812">Transmembrane</keyword>
<evidence type="ECO:0000256" key="1">
    <source>
        <dbReference type="SAM" id="Phobius"/>
    </source>
</evidence>
<gene>
    <name evidence="3" type="ORF">IAB06_05325</name>
</gene>
<evidence type="ECO:0000313" key="3">
    <source>
        <dbReference type="EMBL" id="HIU64435.1"/>
    </source>
</evidence>
<reference evidence="3" key="2">
    <citation type="journal article" date="2021" name="PeerJ">
        <title>Extensive microbial diversity within the chicken gut microbiome revealed by metagenomics and culture.</title>
        <authorList>
            <person name="Gilroy R."/>
            <person name="Ravi A."/>
            <person name="Getino M."/>
            <person name="Pursley I."/>
            <person name="Horton D.L."/>
            <person name="Alikhan N.F."/>
            <person name="Baker D."/>
            <person name="Gharbi K."/>
            <person name="Hall N."/>
            <person name="Watson M."/>
            <person name="Adriaenssens E.M."/>
            <person name="Foster-Nyarko E."/>
            <person name="Jarju S."/>
            <person name="Secka A."/>
            <person name="Antonio M."/>
            <person name="Oren A."/>
            <person name="Chaudhuri R.R."/>
            <person name="La Ragione R."/>
            <person name="Hildebrand F."/>
            <person name="Pallen M.J."/>
        </authorList>
    </citation>
    <scope>NUCLEOTIDE SEQUENCE</scope>
    <source>
        <strain evidence="3">CHK160-1198</strain>
    </source>
</reference>
<protein>
    <submittedName>
        <fullName evidence="3">Uncharacterized protein</fullName>
    </submittedName>
</protein>
<proteinExistence type="predicted"/>
<keyword evidence="1" id="KW-0472">Membrane</keyword>
<evidence type="ECO:0000313" key="4">
    <source>
        <dbReference type="Proteomes" id="UP000824099"/>
    </source>
</evidence>
<feature type="transmembrane region" description="Helical" evidence="1">
    <location>
        <begin position="29"/>
        <end position="47"/>
    </location>
</feature>
<keyword evidence="1" id="KW-1133">Transmembrane helix</keyword>
<name>A0A9D1MPV0_9FIRM</name>
<dbReference type="AlphaFoldDB" id="A0A9D1MPV0"/>
<organism evidence="3 4">
    <name type="scientific">Candidatus Avacidaminococcus intestinavium</name>
    <dbReference type="NCBI Taxonomy" id="2840684"/>
    <lineage>
        <taxon>Bacteria</taxon>
        <taxon>Bacillati</taxon>
        <taxon>Bacillota</taxon>
        <taxon>Negativicutes</taxon>
        <taxon>Acidaminococcales</taxon>
        <taxon>Acidaminococcaceae</taxon>
        <taxon>Acidaminococcaceae incertae sedis</taxon>
        <taxon>Candidatus Avacidaminococcus</taxon>
    </lineage>
</organism>
<reference evidence="3" key="1">
    <citation type="submission" date="2020-10" db="EMBL/GenBank/DDBJ databases">
        <authorList>
            <person name="Gilroy R."/>
        </authorList>
    </citation>
    <scope>NUCLEOTIDE SEQUENCE</scope>
    <source>
        <strain evidence="3">CHK160-1198</strain>
    </source>
</reference>
<evidence type="ECO:0000256" key="2">
    <source>
        <dbReference type="SAM" id="SignalP"/>
    </source>
</evidence>
<sequence>MRTSVILLTLLVMPSVAFAHSGTVFKAVMNYLPMLAVSIPLFIKPITKAVRNCYARLKVKMFKR</sequence>
<dbReference type="Proteomes" id="UP000824099">
    <property type="component" value="Unassembled WGS sequence"/>
</dbReference>
<feature type="chain" id="PRO_5039412194" evidence="2">
    <location>
        <begin position="20"/>
        <end position="64"/>
    </location>
</feature>
<keyword evidence="2" id="KW-0732">Signal</keyword>
<dbReference type="EMBL" id="DVNI01000085">
    <property type="protein sequence ID" value="HIU64435.1"/>
    <property type="molecule type" value="Genomic_DNA"/>
</dbReference>
<feature type="signal peptide" evidence="2">
    <location>
        <begin position="1"/>
        <end position="19"/>
    </location>
</feature>
<comment type="caution">
    <text evidence="3">The sequence shown here is derived from an EMBL/GenBank/DDBJ whole genome shotgun (WGS) entry which is preliminary data.</text>
</comment>
<accession>A0A9D1MPV0</accession>